<feature type="region of interest" description="Disordered" evidence="1">
    <location>
        <begin position="196"/>
        <end position="229"/>
    </location>
</feature>
<organism evidence="2 3">
    <name type="scientific">Agrocybe pediades</name>
    <dbReference type="NCBI Taxonomy" id="84607"/>
    <lineage>
        <taxon>Eukaryota</taxon>
        <taxon>Fungi</taxon>
        <taxon>Dikarya</taxon>
        <taxon>Basidiomycota</taxon>
        <taxon>Agaricomycotina</taxon>
        <taxon>Agaricomycetes</taxon>
        <taxon>Agaricomycetidae</taxon>
        <taxon>Agaricales</taxon>
        <taxon>Agaricineae</taxon>
        <taxon>Strophariaceae</taxon>
        <taxon>Agrocybe</taxon>
    </lineage>
</organism>
<dbReference type="Proteomes" id="UP000521872">
    <property type="component" value="Unassembled WGS sequence"/>
</dbReference>
<dbReference type="AlphaFoldDB" id="A0A8H4VVF7"/>
<feature type="region of interest" description="Disordered" evidence="1">
    <location>
        <begin position="266"/>
        <end position="325"/>
    </location>
</feature>
<keyword evidence="3" id="KW-1185">Reference proteome</keyword>
<feature type="compositionally biased region" description="Polar residues" evidence="1">
    <location>
        <begin position="686"/>
        <end position="701"/>
    </location>
</feature>
<feature type="compositionally biased region" description="Gly residues" evidence="1">
    <location>
        <begin position="765"/>
        <end position="787"/>
    </location>
</feature>
<feature type="region of interest" description="Disordered" evidence="1">
    <location>
        <begin position="1"/>
        <end position="44"/>
    </location>
</feature>
<gene>
    <name evidence="2" type="ORF">D9613_002326</name>
</gene>
<evidence type="ECO:0000313" key="2">
    <source>
        <dbReference type="EMBL" id="KAF4623667.1"/>
    </source>
</evidence>
<feature type="compositionally biased region" description="Polar residues" evidence="1">
    <location>
        <begin position="9"/>
        <end position="19"/>
    </location>
</feature>
<feature type="compositionally biased region" description="Basic and acidic residues" evidence="1">
    <location>
        <begin position="755"/>
        <end position="764"/>
    </location>
</feature>
<feature type="region of interest" description="Disordered" evidence="1">
    <location>
        <begin position="441"/>
        <end position="527"/>
    </location>
</feature>
<sequence>MADNIVNPIGNNHLNTNHRASIDNPSARPGMPDTGEPSEQWASSTLSALGPVIDEPHQSVDKPTTTTKPNHELEKMREDFTNIDTSSTHHNTGIKESPLPSPRTPGFPGAYPHTPDGSTTVKGILDSLSESQEDEDLAYMRAVATSTLGTAKEYAVSAGQTVANAGQTAISAVGTAGEKVEEMLPETVAAYLPGSNTTTEQNEYQPKPSSNTLLQHPSTPLRSSPTEQDKAKAIAHETGALAAQAVVRPPGTQVTQEMRDTAALNPTIGISDANSPSTANTPGVETHPRPLTTAERADSGLLKADFHAGSGSTRSMDDGSLTGASEGASIRTLAGNKTPVYPPSLPPSLSTKSTGFLGPSKLGPGVGSASMTTGQANASVYTMHNADGTQKTSSSAAESASVQKALDNLQPEQLKENLGLGAPPASGLKLRNETIGEKLRDEIKEEEEREEANGGREMDLEREHRERERRERALMQKPSAQEEERPALEDHHRQDSTKHVPQAQGPFGSIDSTVATPGHGSVHGVGGSRLVDHQQHQESIDSMVATAGHGHTSGGHGVGLEGKGTVLPSAAREGKGVPDAPLADAQHRAAGAVDRQPDHNEDANMHAKDNNSGPMSKVADAAVGKATDIGVRGAGTSHSTDKAKAQGSEHDQNAPHESKGKQKDEGENAPSSSSKDESSTMHPGVFSNTAGCTHPNTTPPSSHEHKVKQPTTITNPTPYKDDKAVQELYAKRGGAGLIGENTVEAAKASESTGKGGHDVGRGEHGASGSGAGGSVGGAGAGGGGGTKKPGFIQKLKGEMKVLTGKIEHKADKVQEGRRMMGKN</sequence>
<feature type="compositionally biased region" description="Polar residues" evidence="1">
    <location>
        <begin position="82"/>
        <end position="91"/>
    </location>
</feature>
<feature type="compositionally biased region" description="Basic and acidic residues" evidence="1">
    <location>
        <begin position="595"/>
        <end position="609"/>
    </location>
</feature>
<dbReference type="EMBL" id="JAACJL010000001">
    <property type="protein sequence ID" value="KAF4623667.1"/>
    <property type="molecule type" value="Genomic_DNA"/>
</dbReference>
<proteinExistence type="predicted"/>
<feature type="region of interest" description="Disordered" evidence="1">
    <location>
        <begin position="82"/>
        <end position="122"/>
    </location>
</feature>
<feature type="compositionally biased region" description="Gly residues" evidence="1">
    <location>
        <begin position="551"/>
        <end position="562"/>
    </location>
</feature>
<evidence type="ECO:0000313" key="3">
    <source>
        <dbReference type="Proteomes" id="UP000521872"/>
    </source>
</evidence>
<evidence type="ECO:0000256" key="1">
    <source>
        <dbReference type="SAM" id="MobiDB-lite"/>
    </source>
</evidence>
<feature type="compositionally biased region" description="Basic and acidic residues" evidence="1">
    <location>
        <begin position="639"/>
        <end position="666"/>
    </location>
</feature>
<feature type="compositionally biased region" description="Basic and acidic residues" evidence="1">
    <location>
        <begin position="451"/>
        <end position="498"/>
    </location>
</feature>
<accession>A0A8H4VVF7</accession>
<name>A0A8H4VVF7_9AGAR</name>
<protein>
    <submittedName>
        <fullName evidence="2">Uncharacterized protein</fullName>
    </submittedName>
</protein>
<reference evidence="2 3" key="1">
    <citation type="submission" date="2019-12" db="EMBL/GenBank/DDBJ databases">
        <authorList>
            <person name="Floudas D."/>
            <person name="Bentzer J."/>
            <person name="Ahren D."/>
            <person name="Johansson T."/>
            <person name="Persson P."/>
            <person name="Tunlid A."/>
        </authorList>
    </citation>
    <scope>NUCLEOTIDE SEQUENCE [LARGE SCALE GENOMIC DNA]</scope>
    <source>
        <strain evidence="2 3">CBS 102.39</strain>
    </source>
</reference>
<feature type="compositionally biased region" description="Polar residues" evidence="1">
    <location>
        <begin position="196"/>
        <end position="226"/>
    </location>
</feature>
<feature type="compositionally biased region" description="Polar residues" evidence="1">
    <location>
        <begin position="272"/>
        <end position="283"/>
    </location>
</feature>
<comment type="caution">
    <text evidence="2">The sequence shown here is derived from an EMBL/GenBank/DDBJ whole genome shotgun (WGS) entry which is preliminary data.</text>
</comment>
<feature type="region of interest" description="Disordered" evidence="1">
    <location>
        <begin position="750"/>
        <end position="792"/>
    </location>
</feature>
<feature type="region of interest" description="Disordered" evidence="1">
    <location>
        <begin position="546"/>
        <end position="721"/>
    </location>
</feature>